<keyword evidence="7" id="KW-0732">Signal</keyword>
<dbReference type="STRING" id="1851148.SMSP2_01957"/>
<accession>A0A1Q2MFW6</accession>
<dbReference type="InterPro" id="IPR054593">
    <property type="entry name" value="Beta-mannosidase-like_N2"/>
</dbReference>
<evidence type="ECO:0000256" key="2">
    <source>
        <dbReference type="ARBA" id="ARBA00003150"/>
    </source>
</evidence>
<evidence type="ECO:0000256" key="10">
    <source>
        <dbReference type="ARBA" id="ARBA00023180"/>
    </source>
</evidence>
<evidence type="ECO:0000256" key="1">
    <source>
        <dbReference type="ARBA" id="ARBA00000829"/>
    </source>
</evidence>
<dbReference type="AlphaFoldDB" id="A0A1Q2MFW6"/>
<dbReference type="OrthoDB" id="9762066at2"/>
<dbReference type="PANTHER" id="PTHR43730">
    <property type="entry name" value="BETA-MANNOSIDASE"/>
    <property type="match status" value="1"/>
</dbReference>
<dbReference type="InterPro" id="IPR041625">
    <property type="entry name" value="Beta-mannosidase_Ig"/>
</dbReference>
<evidence type="ECO:0000256" key="8">
    <source>
        <dbReference type="ARBA" id="ARBA00022801"/>
    </source>
</evidence>
<feature type="domain" description="Glycoside hydrolase family 2 catalytic" evidence="14">
    <location>
        <begin position="325"/>
        <end position="441"/>
    </location>
</feature>
<evidence type="ECO:0000259" key="13">
    <source>
        <dbReference type="Pfam" id="PF00703"/>
    </source>
</evidence>
<keyword evidence="10" id="KW-0325">Glycoprotein</keyword>
<evidence type="ECO:0000256" key="5">
    <source>
        <dbReference type="ARBA" id="ARBA00012754"/>
    </source>
</evidence>
<evidence type="ECO:0000256" key="4">
    <source>
        <dbReference type="ARBA" id="ARBA00011245"/>
    </source>
</evidence>
<dbReference type="Pfam" id="PF17753">
    <property type="entry name" value="Ig_mannosidase"/>
    <property type="match status" value="1"/>
</dbReference>
<evidence type="ECO:0000256" key="9">
    <source>
        <dbReference type="ARBA" id="ARBA00023157"/>
    </source>
</evidence>
<dbReference type="GO" id="GO:0006516">
    <property type="term" value="P:glycoprotein catabolic process"/>
    <property type="evidence" value="ECO:0007669"/>
    <property type="project" value="TreeGrafter"/>
</dbReference>
<feature type="domain" description="Beta-mannosidase Ig-fold" evidence="15">
    <location>
        <begin position="771"/>
        <end position="827"/>
    </location>
</feature>
<dbReference type="Gene3D" id="2.60.120.260">
    <property type="entry name" value="Galactose-binding domain-like"/>
    <property type="match status" value="1"/>
</dbReference>
<dbReference type="EMBL" id="CP019646">
    <property type="protein sequence ID" value="AQQ71581.1"/>
    <property type="molecule type" value="Genomic_DNA"/>
</dbReference>
<evidence type="ECO:0000313" key="18">
    <source>
        <dbReference type="Proteomes" id="UP000188181"/>
    </source>
</evidence>
<dbReference type="SUPFAM" id="SSF51445">
    <property type="entry name" value="(Trans)glycosidases"/>
    <property type="match status" value="1"/>
</dbReference>
<dbReference type="InterPro" id="IPR006103">
    <property type="entry name" value="Glyco_hydro_2_cat"/>
</dbReference>
<evidence type="ECO:0000256" key="11">
    <source>
        <dbReference type="ARBA" id="ARBA00023295"/>
    </source>
</evidence>
<evidence type="ECO:0000259" key="15">
    <source>
        <dbReference type="Pfam" id="PF17753"/>
    </source>
</evidence>
<feature type="domain" description="Glycoside hydrolase family 2 immunoglobulin-like beta-sandwich" evidence="13">
    <location>
        <begin position="203"/>
        <end position="307"/>
    </location>
</feature>
<dbReference type="SUPFAM" id="SSF49785">
    <property type="entry name" value="Galactose-binding domain-like"/>
    <property type="match status" value="1"/>
</dbReference>
<evidence type="ECO:0000313" key="17">
    <source>
        <dbReference type="EMBL" id="AQQ71581.1"/>
    </source>
</evidence>
<dbReference type="Pfam" id="PF00703">
    <property type="entry name" value="Glyco_hydro_2"/>
    <property type="match status" value="1"/>
</dbReference>
<organism evidence="17 18">
    <name type="scientific">Limihaloglobus sulfuriphilus</name>
    <dbReference type="NCBI Taxonomy" id="1851148"/>
    <lineage>
        <taxon>Bacteria</taxon>
        <taxon>Pseudomonadati</taxon>
        <taxon>Planctomycetota</taxon>
        <taxon>Phycisphaerae</taxon>
        <taxon>Sedimentisphaerales</taxon>
        <taxon>Sedimentisphaeraceae</taxon>
        <taxon>Limihaloglobus</taxon>
    </lineage>
</organism>
<gene>
    <name evidence="17" type="primary">csxA_2</name>
    <name evidence="17" type="ORF">SMSP2_01957</name>
</gene>
<comment type="subunit">
    <text evidence="4">Monomer.</text>
</comment>
<dbReference type="InterPro" id="IPR036156">
    <property type="entry name" value="Beta-gal/glucu_dom_sf"/>
</dbReference>
<dbReference type="InterPro" id="IPR013783">
    <property type="entry name" value="Ig-like_fold"/>
</dbReference>
<dbReference type="Pfam" id="PF02836">
    <property type="entry name" value="Glyco_hydro_2_C"/>
    <property type="match status" value="1"/>
</dbReference>
<dbReference type="Pfam" id="PF22666">
    <property type="entry name" value="Glyco_hydro_2_N2"/>
    <property type="match status" value="1"/>
</dbReference>
<comment type="similarity">
    <text evidence="3">Belongs to the glycosyl hydrolase 2 family.</text>
</comment>
<dbReference type="RefSeq" id="WP_146683745.1">
    <property type="nucleotide sequence ID" value="NZ_CP019646.1"/>
</dbReference>
<dbReference type="InterPro" id="IPR017853">
    <property type="entry name" value="GH"/>
</dbReference>
<dbReference type="InterPro" id="IPR006102">
    <property type="entry name" value="Ig-like_GH2"/>
</dbReference>
<comment type="catalytic activity">
    <reaction evidence="1">
        <text>Hydrolysis of terminal, non-reducing beta-D-mannose residues in beta-D-mannosides.</text>
        <dbReference type="EC" id="3.2.1.25"/>
    </reaction>
</comment>
<dbReference type="InterPro" id="IPR008979">
    <property type="entry name" value="Galactose-bd-like_sf"/>
</dbReference>
<dbReference type="KEGG" id="pbas:SMSP2_01957"/>
<dbReference type="GO" id="GO:0005975">
    <property type="term" value="P:carbohydrate metabolic process"/>
    <property type="evidence" value="ECO:0007669"/>
    <property type="project" value="InterPro"/>
</dbReference>
<name>A0A1Q2MFW6_9BACT</name>
<dbReference type="Proteomes" id="UP000188181">
    <property type="component" value="Chromosome"/>
</dbReference>
<sequence>MPIEILELDGKWLLKDKEYIEYTDDNLPGSELEGDGWLETSVPGDIHPTLIEAGRMPDPFIDQNTKECSWTNNRSWWFKKQVDVPAGFSNKTVKLIFDGIDTYASIYVNNRKIGQTENSFLRYSFNVTDYLKAGETNEIAVCVHATKSLIEKTDTSSYFACFYTPRIFARKAQCQFSWDWAPELPALGIWQSVRLLAESAGVIEDVYIRTKADGRAVFNIKLDREIKKIAKAESGYKIEITAKNGDYQKREQIDVSGRRNFFNLFIENPKLWWPNGYGEPNLYEYQIRLLDPQGDCLDSKSGKFGIREVELVQEFNDDQTHSFKFKVNGMDIFCMGANWVPADCFPGRINRDVYQRLLTLARKSRMNMIRVWGGGIYEKDAFYELCDEYGIMVWQDLMFACSDIPDDNIKWTNKLVSEFEYQVRRLRNHPCIAHWCGGNEKTGSFGEQKSRGDFVTNYLGRGIVGHLMEDLAYTPSSPFSLKDIGNDSSSGDSHGGTWESAFTDDITSFRKHIDGKETVFMSEFGFHGPPKLSSIKKFISEDKLWPLNGCWEHHIMDNPYSSLEETFLQVQYESVCRLFYKPQSAADFVKLAGTFYAQYVYDEFLHHRRRMPVNSGALVWMLNDCWPAASWSLIDYYGVPKQAYYAVKRASAPVVLSFKDAGDAYEMYITHNLPAPISGEAAVYLMDVNGNKTPLAATAAELSAHSSKMVISVAGSVVSDEKNSFLLGEFVTPDQTYTEPFFHKLWKDIQWPRPEIKITGFEQQACDTCCSAAITLKTEKYARCVYISFDDEQSGCLSDNYFDMCPQESKTVILETPKPLKESDIRIRTWLDEWEE</sequence>
<feature type="domain" description="Beta-mannosidase-like galactose-binding" evidence="16">
    <location>
        <begin position="34"/>
        <end position="191"/>
    </location>
</feature>
<dbReference type="PANTHER" id="PTHR43730:SF1">
    <property type="entry name" value="BETA-MANNOSIDASE"/>
    <property type="match status" value="1"/>
</dbReference>
<comment type="function">
    <text evidence="2">Exoglycosidase that cleaves the single beta-linked mannose residue from the non-reducing end of all N-linked glycoprotein oligosaccharides.</text>
</comment>
<keyword evidence="11 17" id="KW-0326">Glycosidase</keyword>
<dbReference type="Gene3D" id="2.60.40.10">
    <property type="entry name" value="Immunoglobulins"/>
    <property type="match status" value="2"/>
</dbReference>
<dbReference type="GO" id="GO:0004567">
    <property type="term" value="F:beta-mannosidase activity"/>
    <property type="evidence" value="ECO:0007669"/>
    <property type="project" value="UniProtKB-EC"/>
</dbReference>
<protein>
    <recommendedName>
        <fullName evidence="6">Beta-mannosidase</fullName>
        <ecNumber evidence="5">3.2.1.25</ecNumber>
    </recommendedName>
    <alternativeName>
        <fullName evidence="12">Lysosomal beta A mannosidase</fullName>
    </alternativeName>
</protein>
<evidence type="ECO:0000256" key="3">
    <source>
        <dbReference type="ARBA" id="ARBA00007401"/>
    </source>
</evidence>
<dbReference type="Gene3D" id="3.20.20.80">
    <property type="entry name" value="Glycosidases"/>
    <property type="match status" value="1"/>
</dbReference>
<dbReference type="EC" id="3.2.1.25" evidence="5"/>
<keyword evidence="8 17" id="KW-0378">Hydrolase</keyword>
<evidence type="ECO:0000256" key="12">
    <source>
        <dbReference type="ARBA" id="ARBA00032581"/>
    </source>
</evidence>
<dbReference type="InterPro" id="IPR050887">
    <property type="entry name" value="Beta-mannosidase_GH2"/>
</dbReference>
<evidence type="ECO:0000256" key="6">
    <source>
        <dbReference type="ARBA" id="ARBA00015707"/>
    </source>
</evidence>
<keyword evidence="9" id="KW-1015">Disulfide bond</keyword>
<evidence type="ECO:0000259" key="16">
    <source>
        <dbReference type="Pfam" id="PF22666"/>
    </source>
</evidence>
<evidence type="ECO:0000256" key="7">
    <source>
        <dbReference type="ARBA" id="ARBA00022729"/>
    </source>
</evidence>
<evidence type="ECO:0000259" key="14">
    <source>
        <dbReference type="Pfam" id="PF02836"/>
    </source>
</evidence>
<keyword evidence="18" id="KW-1185">Reference proteome</keyword>
<reference evidence="18" key="1">
    <citation type="submission" date="2017-02" db="EMBL/GenBank/DDBJ databases">
        <title>Comparative genomics and description of representatives of a novel lineage of planctomycetes thriving in anoxic sediments.</title>
        <authorList>
            <person name="Spring S."/>
            <person name="Bunk B."/>
            <person name="Sproer C."/>
        </authorList>
    </citation>
    <scope>NUCLEOTIDE SEQUENCE [LARGE SCALE GENOMIC DNA]</scope>
    <source>
        <strain evidence="18">SM-Chi-D1</strain>
    </source>
</reference>
<dbReference type="SUPFAM" id="SSF49303">
    <property type="entry name" value="beta-Galactosidase/glucuronidase domain"/>
    <property type="match status" value="2"/>
</dbReference>
<proteinExistence type="inferred from homology"/>